<gene>
    <name evidence="2" type="ORF">EV690_2649</name>
</gene>
<comment type="caution">
    <text evidence="2">The sequence shown here is derived from an EMBL/GenBank/DDBJ whole genome shotgun (WGS) entry which is preliminary data.</text>
</comment>
<dbReference type="EMBL" id="SMGD01000014">
    <property type="protein sequence ID" value="TCK47612.1"/>
    <property type="molecule type" value="Genomic_DNA"/>
</dbReference>
<feature type="compositionally biased region" description="Basic and acidic residues" evidence="1">
    <location>
        <begin position="21"/>
        <end position="72"/>
    </location>
</feature>
<name>A0A4R1JAF3_9GAMM</name>
<dbReference type="Proteomes" id="UP000295565">
    <property type="component" value="Unassembled WGS sequence"/>
</dbReference>
<feature type="region of interest" description="Disordered" evidence="1">
    <location>
        <begin position="1"/>
        <end position="72"/>
    </location>
</feature>
<sequence>MPSNDLIPPVIQRPTGPPLRQVKDSDGNRQGTKGDKNTNHKNTQDKAEANEKEQKENTKIQQLTDHEIDLFV</sequence>
<evidence type="ECO:0000256" key="1">
    <source>
        <dbReference type="SAM" id="MobiDB-lite"/>
    </source>
</evidence>
<keyword evidence="3" id="KW-1185">Reference proteome</keyword>
<evidence type="ECO:0000313" key="3">
    <source>
        <dbReference type="Proteomes" id="UP000295565"/>
    </source>
</evidence>
<evidence type="ECO:0000313" key="2">
    <source>
        <dbReference type="EMBL" id="TCK47612.1"/>
    </source>
</evidence>
<dbReference type="AlphaFoldDB" id="A0A4R1JAF3"/>
<proteinExistence type="predicted"/>
<dbReference type="RefSeq" id="WP_131913416.1">
    <property type="nucleotide sequence ID" value="NZ_OU594967.1"/>
</dbReference>
<organism evidence="2 3">
    <name type="scientific">Celerinatantimonas diazotrophica</name>
    <dbReference type="NCBI Taxonomy" id="412034"/>
    <lineage>
        <taxon>Bacteria</taxon>
        <taxon>Pseudomonadati</taxon>
        <taxon>Pseudomonadota</taxon>
        <taxon>Gammaproteobacteria</taxon>
        <taxon>Celerinatantimonadaceae</taxon>
        <taxon>Celerinatantimonas</taxon>
    </lineage>
</organism>
<protein>
    <submittedName>
        <fullName evidence="2">Uncharacterized protein</fullName>
    </submittedName>
</protein>
<reference evidence="2 3" key="1">
    <citation type="submission" date="2019-03" db="EMBL/GenBank/DDBJ databases">
        <title>Genomic Encyclopedia of Type Strains, Phase IV (KMG-IV): sequencing the most valuable type-strain genomes for metagenomic binning, comparative biology and taxonomic classification.</title>
        <authorList>
            <person name="Goeker M."/>
        </authorList>
    </citation>
    <scope>NUCLEOTIDE SEQUENCE [LARGE SCALE GENOMIC DNA]</scope>
    <source>
        <strain evidence="2 3">DSM 18577</strain>
    </source>
</reference>
<accession>A0A4R1JAF3</accession>